<accession>A0A2B7X5R5</accession>
<sequence>MLIRPVASPIPPPSSSISGDYGLSLYTWLRKRKWLKSSVWPRPLSVVWHDPLLKPAGWPSRVRDALLALVGNLALPDDTEKLKSVKNRLLWPFKRDDAIKLLSVIERQKSHLILAIANDNLALSKAIHKATDVIREDVRSVQAIVEKFSQTQQDETTLKRNRSILKWLAVGDYTAKHHDSMSLRQEGTGQWLLKSDKFQQWRNQGNQTLLCQGMPGAGKTITSAIIIGHLQTRFQNDPTVGVAFIYYEFQQQEQKPASVLPSLLYQFLRKCPTIPNCVQRLYDHHKDERMAPLSELTDILHTVISGFAKTFIVIDALDECKQSDQRRSASNSVISVISVMHPAEEATFCLFLQHHEDEDVRRYVDSQIPELPSFVQRNCDLKSEIGRAVDGMFLLARLHFSSLMGKLSWKAISKALKCLLVGVDSYDVAYTEAMRRVEYQPGDFPIVAKKTLAWIVTAKTPLTTTELEHALAVELDERKLDQDNIPDIEDIISICAGLITVDSQNNTFRFIHYHPGIF</sequence>
<dbReference type="AlphaFoldDB" id="A0A2B7X5R5"/>
<dbReference type="InterPro" id="IPR027417">
    <property type="entry name" value="P-loop_NTPase"/>
</dbReference>
<evidence type="ECO:0000259" key="3">
    <source>
        <dbReference type="Pfam" id="PF24883"/>
    </source>
</evidence>
<feature type="domain" description="Nephrocystin 3-like N-terminal" evidence="3">
    <location>
        <begin position="187"/>
        <end position="329"/>
    </location>
</feature>
<dbReference type="OrthoDB" id="5416940at2759"/>
<dbReference type="STRING" id="1447883.A0A2B7X5R5"/>
<protein>
    <submittedName>
        <fullName evidence="4">Uncharacterized protein</fullName>
    </submittedName>
</protein>
<dbReference type="Proteomes" id="UP000224634">
    <property type="component" value="Unassembled WGS sequence"/>
</dbReference>
<feature type="domain" description="GPI inositol-deacylase winged helix" evidence="2">
    <location>
        <begin position="446"/>
        <end position="512"/>
    </location>
</feature>
<comment type="caution">
    <text evidence="4">The sequence shown here is derived from an EMBL/GenBank/DDBJ whole genome shotgun (WGS) entry which is preliminary data.</text>
</comment>
<dbReference type="PANTHER" id="PTHR10039">
    <property type="entry name" value="AMELOGENIN"/>
    <property type="match status" value="1"/>
</dbReference>
<dbReference type="EMBL" id="PDNA01000203">
    <property type="protein sequence ID" value="PGH04121.1"/>
    <property type="molecule type" value="Genomic_DNA"/>
</dbReference>
<keyword evidence="1" id="KW-0677">Repeat</keyword>
<dbReference type="Pfam" id="PF22939">
    <property type="entry name" value="WHD_GPIID"/>
    <property type="match status" value="1"/>
</dbReference>
<organism evidence="4 5">
    <name type="scientific">Polytolypa hystricis (strain UAMH7299)</name>
    <dbReference type="NCBI Taxonomy" id="1447883"/>
    <lineage>
        <taxon>Eukaryota</taxon>
        <taxon>Fungi</taxon>
        <taxon>Dikarya</taxon>
        <taxon>Ascomycota</taxon>
        <taxon>Pezizomycotina</taxon>
        <taxon>Eurotiomycetes</taxon>
        <taxon>Eurotiomycetidae</taxon>
        <taxon>Onygenales</taxon>
        <taxon>Onygenales incertae sedis</taxon>
        <taxon>Polytolypa</taxon>
    </lineage>
</organism>
<dbReference type="Gene3D" id="3.40.50.300">
    <property type="entry name" value="P-loop containing nucleotide triphosphate hydrolases"/>
    <property type="match status" value="1"/>
</dbReference>
<name>A0A2B7X5R5_POLH7</name>
<keyword evidence="5" id="KW-1185">Reference proteome</keyword>
<evidence type="ECO:0000256" key="1">
    <source>
        <dbReference type="ARBA" id="ARBA00022737"/>
    </source>
</evidence>
<dbReference type="Pfam" id="PF24883">
    <property type="entry name" value="NPHP3_N"/>
    <property type="match status" value="1"/>
</dbReference>
<reference evidence="4 5" key="1">
    <citation type="submission" date="2017-10" db="EMBL/GenBank/DDBJ databases">
        <title>Comparative genomics in systemic dimorphic fungi from Ajellomycetaceae.</title>
        <authorList>
            <person name="Munoz J.F."/>
            <person name="Mcewen J.G."/>
            <person name="Clay O.K."/>
            <person name="Cuomo C.A."/>
        </authorList>
    </citation>
    <scope>NUCLEOTIDE SEQUENCE [LARGE SCALE GENOMIC DNA]</scope>
    <source>
        <strain evidence="4 5">UAMH7299</strain>
    </source>
</reference>
<dbReference type="PANTHER" id="PTHR10039:SF15">
    <property type="entry name" value="NACHT DOMAIN-CONTAINING PROTEIN"/>
    <property type="match status" value="1"/>
</dbReference>
<dbReference type="SUPFAM" id="SSF52540">
    <property type="entry name" value="P-loop containing nucleoside triphosphate hydrolases"/>
    <property type="match status" value="1"/>
</dbReference>
<dbReference type="InterPro" id="IPR056884">
    <property type="entry name" value="NPHP3-like_N"/>
</dbReference>
<evidence type="ECO:0000259" key="2">
    <source>
        <dbReference type="Pfam" id="PF22939"/>
    </source>
</evidence>
<evidence type="ECO:0000313" key="4">
    <source>
        <dbReference type="EMBL" id="PGH04121.1"/>
    </source>
</evidence>
<gene>
    <name evidence="4" type="ORF">AJ80_08583</name>
</gene>
<evidence type="ECO:0000313" key="5">
    <source>
        <dbReference type="Proteomes" id="UP000224634"/>
    </source>
</evidence>
<dbReference type="InterPro" id="IPR054471">
    <property type="entry name" value="GPIID_WHD"/>
</dbReference>
<proteinExistence type="predicted"/>